<evidence type="ECO:0000259" key="3">
    <source>
        <dbReference type="Pfam" id="PF14340"/>
    </source>
</evidence>
<accession>A0ABU8LSH8</accession>
<gene>
    <name evidence="4" type="ORF">WDU96_03945</name>
</gene>
<comment type="caution">
    <text evidence="4">The sequence shown here is derived from an EMBL/GenBank/DDBJ whole genome shotgun (WGS) entry which is preliminary data.</text>
</comment>
<keyword evidence="5" id="KW-1185">Reference proteome</keyword>
<dbReference type="Proteomes" id="UP001368654">
    <property type="component" value="Unassembled WGS sequence"/>
</dbReference>
<protein>
    <submittedName>
        <fullName evidence="4">DUF4395 domain-containing protein</fullName>
    </submittedName>
</protein>
<keyword evidence="2" id="KW-0812">Transmembrane</keyword>
<dbReference type="RefSeq" id="WP_337337180.1">
    <property type="nucleotide sequence ID" value="NZ_JBBDGL010000001.1"/>
</dbReference>
<proteinExistence type="predicted"/>
<organism evidence="4 5">
    <name type="scientific">Microbacterium marmarense</name>
    <dbReference type="NCBI Taxonomy" id="3122051"/>
    <lineage>
        <taxon>Bacteria</taxon>
        <taxon>Bacillati</taxon>
        <taxon>Actinomycetota</taxon>
        <taxon>Actinomycetes</taxon>
        <taxon>Micrococcales</taxon>
        <taxon>Microbacteriaceae</taxon>
        <taxon>Microbacterium</taxon>
    </lineage>
</organism>
<feature type="domain" description="DUF4395" evidence="3">
    <location>
        <begin position="15"/>
        <end position="170"/>
    </location>
</feature>
<sequence length="181" mass="18980">MSTSESRPAARPQGIDPRGPRFAAAITSTLLLIATFLSAIGISTAQDATGWAITDASLIQRAADPGFILLSVIALLFVWSLASPRTQPYGVLFRRFIAPRLAPPVDLEDPRPPQFAQAVGLFVVGLGLVLQLFGVPWALPIASAAAFVAAFLNAAFGLCLGCQLYLLLARAGLVGRRPAAA</sequence>
<dbReference type="InterPro" id="IPR025508">
    <property type="entry name" value="DUF4395"/>
</dbReference>
<dbReference type="Pfam" id="PF14340">
    <property type="entry name" value="DUF4395"/>
    <property type="match status" value="1"/>
</dbReference>
<dbReference type="EMBL" id="JBBDGL010000001">
    <property type="protein sequence ID" value="MEJ1154752.1"/>
    <property type="molecule type" value="Genomic_DNA"/>
</dbReference>
<evidence type="ECO:0000313" key="5">
    <source>
        <dbReference type="Proteomes" id="UP001368654"/>
    </source>
</evidence>
<feature type="transmembrane region" description="Helical" evidence="2">
    <location>
        <begin position="118"/>
        <end position="139"/>
    </location>
</feature>
<evidence type="ECO:0000256" key="2">
    <source>
        <dbReference type="SAM" id="Phobius"/>
    </source>
</evidence>
<keyword evidence="2" id="KW-1133">Transmembrane helix</keyword>
<reference evidence="4 5" key="1">
    <citation type="submission" date="2024-02" db="EMBL/GenBank/DDBJ databases">
        <authorList>
            <person name="Saticioglu I.B."/>
        </authorList>
    </citation>
    <scope>NUCLEOTIDE SEQUENCE [LARGE SCALE GENOMIC DNA]</scope>
    <source>
        <strain evidence="4 5">Mu-86</strain>
    </source>
</reference>
<feature type="transmembrane region" description="Helical" evidence="2">
    <location>
        <begin position="62"/>
        <end position="82"/>
    </location>
</feature>
<feature type="region of interest" description="Disordered" evidence="1">
    <location>
        <begin position="1"/>
        <end position="20"/>
    </location>
</feature>
<name>A0ABU8LSH8_9MICO</name>
<feature type="transmembrane region" description="Helical" evidence="2">
    <location>
        <begin position="145"/>
        <end position="168"/>
    </location>
</feature>
<keyword evidence="2" id="KW-0472">Membrane</keyword>
<evidence type="ECO:0000313" key="4">
    <source>
        <dbReference type="EMBL" id="MEJ1154752.1"/>
    </source>
</evidence>
<evidence type="ECO:0000256" key="1">
    <source>
        <dbReference type="SAM" id="MobiDB-lite"/>
    </source>
</evidence>
<feature type="transmembrane region" description="Helical" evidence="2">
    <location>
        <begin position="21"/>
        <end position="42"/>
    </location>
</feature>